<dbReference type="PANTHER" id="PTHR11080">
    <property type="entry name" value="PYRAZINAMIDASE/NICOTINAMIDASE"/>
    <property type="match status" value="1"/>
</dbReference>
<keyword evidence="4" id="KW-0378">Hydrolase</keyword>
<dbReference type="PANTHER" id="PTHR11080:SF2">
    <property type="entry name" value="LD05707P"/>
    <property type="match status" value="1"/>
</dbReference>
<dbReference type="InterPro" id="IPR000868">
    <property type="entry name" value="Isochorismatase-like_dom"/>
</dbReference>
<dbReference type="GO" id="GO:0008936">
    <property type="term" value="F:nicotinamidase activity"/>
    <property type="evidence" value="ECO:0007669"/>
    <property type="project" value="UniProtKB-EC"/>
</dbReference>
<dbReference type="GO" id="GO:0046872">
    <property type="term" value="F:metal ion binding"/>
    <property type="evidence" value="ECO:0007669"/>
    <property type="project" value="UniProtKB-KW"/>
</dbReference>
<dbReference type="FunFam" id="3.40.50.850:FF:000006">
    <property type="entry name" value="Bifunctional pyrazinamidase/nicotinamidase"/>
    <property type="match status" value="1"/>
</dbReference>
<sequence>MFYVSAGKLRSMSLKQSGLAVTDAFGKGDLTLVPPAFDTLVRNGLNQFTMPETALVIVDVQNDFCQGGSLAVPDGDAVIDVINTLRQKLEPVVSLVCLTQDWHPKGHCSFQSTHAAEGAQLFHPFKLEDGEDQMMWPDHCVQGSKGAEFREGLVVLGTDRIVKKGTDVKVDSYSGFFDNNKKCHTELDAILKSHKIERIILAGLAFDYCVGFTALDAVELGYEVALVEDATRPVAEESAKEMRSKLQKAGVKLVMAAEVKAPLVIQFSRAHC</sequence>
<reference evidence="9 10" key="1">
    <citation type="submission" date="2020-04" db="EMBL/GenBank/DDBJ databases">
        <title>Perkinsus chesapeaki whole genome sequence.</title>
        <authorList>
            <person name="Bogema D.R."/>
        </authorList>
    </citation>
    <scope>NUCLEOTIDE SEQUENCE [LARGE SCALE GENOMIC DNA]</scope>
    <source>
        <strain evidence="9">ATCC PRA-425</strain>
    </source>
</reference>
<keyword evidence="3" id="KW-0479">Metal-binding</keyword>
<dbReference type="Proteomes" id="UP000591131">
    <property type="component" value="Unassembled WGS sequence"/>
</dbReference>
<feature type="domain" description="Isochorismatase-like" evidence="8">
    <location>
        <begin position="53"/>
        <end position="254"/>
    </location>
</feature>
<accession>A0A7J6MKE5</accession>
<dbReference type="GO" id="GO:0019363">
    <property type="term" value="P:pyridine nucleotide biosynthetic process"/>
    <property type="evidence" value="ECO:0007669"/>
    <property type="project" value="UniProtKB-KW"/>
</dbReference>
<dbReference type="SUPFAM" id="SSF52499">
    <property type="entry name" value="Isochorismatase-like hydrolases"/>
    <property type="match status" value="1"/>
</dbReference>
<keyword evidence="10" id="KW-1185">Reference proteome</keyword>
<name>A0A7J6MKE5_PERCH</name>
<proteinExistence type="inferred from homology"/>
<evidence type="ECO:0000256" key="6">
    <source>
        <dbReference type="ARBA" id="ARBA00039017"/>
    </source>
</evidence>
<dbReference type="Gene3D" id="3.40.50.850">
    <property type="entry name" value="Isochorismatase-like"/>
    <property type="match status" value="1"/>
</dbReference>
<dbReference type="OrthoDB" id="1739143at2759"/>
<keyword evidence="2" id="KW-0662">Pyridine nucleotide biosynthesis</keyword>
<protein>
    <recommendedName>
        <fullName evidence="6">nicotinamidase</fullName>
        <ecNumber evidence="6">3.5.1.19</ecNumber>
    </recommendedName>
    <alternativeName>
        <fullName evidence="7">Nicotinamide deamidase</fullName>
    </alternativeName>
</protein>
<dbReference type="InterPro" id="IPR036380">
    <property type="entry name" value="Isochorismatase-like_sf"/>
</dbReference>
<comment type="caution">
    <text evidence="9">The sequence shown here is derived from an EMBL/GenBank/DDBJ whole genome shotgun (WGS) entry which is preliminary data.</text>
</comment>
<evidence type="ECO:0000256" key="4">
    <source>
        <dbReference type="ARBA" id="ARBA00022801"/>
    </source>
</evidence>
<dbReference type="EMBL" id="JAAPAO010000125">
    <property type="protein sequence ID" value="KAF4671907.1"/>
    <property type="molecule type" value="Genomic_DNA"/>
</dbReference>
<comment type="pathway">
    <text evidence="5">Cofactor biosynthesis; nicotinate biosynthesis; nicotinate from nicotinamide: step 1/1.</text>
</comment>
<dbReference type="AlphaFoldDB" id="A0A7J6MKE5"/>
<evidence type="ECO:0000256" key="2">
    <source>
        <dbReference type="ARBA" id="ARBA00022642"/>
    </source>
</evidence>
<evidence type="ECO:0000313" key="10">
    <source>
        <dbReference type="Proteomes" id="UP000591131"/>
    </source>
</evidence>
<gene>
    <name evidence="9" type="primary">PNC1</name>
    <name evidence="9" type="ORF">FOL47_001128</name>
</gene>
<evidence type="ECO:0000313" key="9">
    <source>
        <dbReference type="EMBL" id="KAF4671907.1"/>
    </source>
</evidence>
<dbReference type="CDD" id="cd01011">
    <property type="entry name" value="nicotinamidase"/>
    <property type="match status" value="1"/>
</dbReference>
<evidence type="ECO:0000256" key="1">
    <source>
        <dbReference type="ARBA" id="ARBA00006336"/>
    </source>
</evidence>
<evidence type="ECO:0000256" key="3">
    <source>
        <dbReference type="ARBA" id="ARBA00022723"/>
    </source>
</evidence>
<organism evidence="9 10">
    <name type="scientific">Perkinsus chesapeaki</name>
    <name type="common">Clam parasite</name>
    <name type="synonym">Perkinsus andrewsi</name>
    <dbReference type="NCBI Taxonomy" id="330153"/>
    <lineage>
        <taxon>Eukaryota</taxon>
        <taxon>Sar</taxon>
        <taxon>Alveolata</taxon>
        <taxon>Perkinsozoa</taxon>
        <taxon>Perkinsea</taxon>
        <taxon>Perkinsida</taxon>
        <taxon>Perkinsidae</taxon>
        <taxon>Perkinsus</taxon>
    </lineage>
</organism>
<comment type="similarity">
    <text evidence="1">Belongs to the isochorismatase family.</text>
</comment>
<evidence type="ECO:0000259" key="8">
    <source>
        <dbReference type="Pfam" id="PF00857"/>
    </source>
</evidence>
<dbReference type="Pfam" id="PF00857">
    <property type="entry name" value="Isochorismatase"/>
    <property type="match status" value="1"/>
</dbReference>
<evidence type="ECO:0000256" key="5">
    <source>
        <dbReference type="ARBA" id="ARBA00037900"/>
    </source>
</evidence>
<evidence type="ECO:0000256" key="7">
    <source>
        <dbReference type="ARBA" id="ARBA00043224"/>
    </source>
</evidence>
<dbReference type="InterPro" id="IPR052347">
    <property type="entry name" value="Isochorismatase_Nicotinamidase"/>
</dbReference>
<dbReference type="EC" id="3.5.1.19" evidence="6"/>
<dbReference type="NCBIfam" id="NF008623">
    <property type="entry name" value="PRK11609.1"/>
    <property type="match status" value="1"/>
</dbReference>